<organism evidence="1 2">
    <name type="scientific">Haladaptatus pallidirubidus</name>
    <dbReference type="NCBI Taxonomy" id="1008152"/>
    <lineage>
        <taxon>Archaea</taxon>
        <taxon>Methanobacteriati</taxon>
        <taxon>Methanobacteriota</taxon>
        <taxon>Stenosarchaea group</taxon>
        <taxon>Halobacteria</taxon>
        <taxon>Halobacteriales</taxon>
        <taxon>Haladaptataceae</taxon>
        <taxon>Haladaptatus</taxon>
    </lineage>
</organism>
<dbReference type="InterPro" id="IPR051786">
    <property type="entry name" value="ASN_synthetase/amidase"/>
</dbReference>
<evidence type="ECO:0008006" key="3">
    <source>
        <dbReference type="Google" id="ProtNLM"/>
    </source>
</evidence>
<sequence length="557" mass="63775">MTMNKELFGVFGDITDFEAFRLEQEFDSIIKSEQITVGIRDPGLSIPGRSASYSNNQGSCMIWGEVYPQDRIHSNAARWLLEQYVEKGNSAIENLNGSYIAIIQYSGDAIVFMDPIRSWECFYTNCDGIRVFGSDAGRVAKAIKSPTDNKQSIREFLHLGVILGDKTLFNELRRVPFDGFLTSNKVGKLRRFVYNTRNFDYEKSLANRLKHAIQLRSNQPGKKGVLLSAGYDSRTILSQLPEIEHCYTIGKPNVSEVQASRKISTQYNANHTTFTTNEKYILPDEQKVRYMQGIKESIHAHHTGYTENINVDTMYHALLFDTILKEFPHKNAEMQILGKTVPLKRLEENIDPAEASLNNFGYHPEQSQRLSEKLAEHSTTGNEFVQQAIETEFEHCWERTDSIQNALALFSISNQPTIPSRTHLADNFFESFIAADKGLLEWHLQTPPKYRCSETFVRAMKLIDGELLRHRPPDRPFSSTLLSEVVQFARRQLPYIDSVEPPWPDLHSVYDQYDIDKRLSFKDKTELKEISPKHKLRANDIIAWSFQCADSPVGVLN</sequence>
<dbReference type="Gene3D" id="3.40.50.620">
    <property type="entry name" value="HUPs"/>
    <property type="match status" value="1"/>
</dbReference>
<dbReference type="PANTHER" id="PTHR43284">
    <property type="entry name" value="ASPARAGINE SYNTHETASE (GLUTAMINE-HYDROLYZING)"/>
    <property type="match status" value="1"/>
</dbReference>
<dbReference type="PANTHER" id="PTHR43284:SF1">
    <property type="entry name" value="ASPARAGINE SYNTHETASE"/>
    <property type="match status" value="1"/>
</dbReference>
<name>A0AAV3UN92_9EURY</name>
<proteinExistence type="predicted"/>
<dbReference type="InterPro" id="IPR029055">
    <property type="entry name" value="Ntn_hydrolases_N"/>
</dbReference>
<dbReference type="SUPFAM" id="SSF52402">
    <property type="entry name" value="Adenine nucleotide alpha hydrolases-like"/>
    <property type="match status" value="1"/>
</dbReference>
<keyword evidence="2" id="KW-1185">Reference proteome</keyword>
<gene>
    <name evidence="1" type="ORF">GCM10025751_45440</name>
</gene>
<accession>A0AAV3UN92</accession>
<protein>
    <recommendedName>
        <fullName evidence="3">Asparagine synthetase domain-containing protein</fullName>
    </recommendedName>
</protein>
<dbReference type="EMBL" id="BAABKX010000018">
    <property type="protein sequence ID" value="GAA5060372.1"/>
    <property type="molecule type" value="Genomic_DNA"/>
</dbReference>
<comment type="caution">
    <text evidence="1">The sequence shown here is derived from an EMBL/GenBank/DDBJ whole genome shotgun (WGS) entry which is preliminary data.</text>
</comment>
<dbReference type="Proteomes" id="UP001501729">
    <property type="component" value="Unassembled WGS sequence"/>
</dbReference>
<dbReference type="InterPro" id="IPR014729">
    <property type="entry name" value="Rossmann-like_a/b/a_fold"/>
</dbReference>
<evidence type="ECO:0000313" key="1">
    <source>
        <dbReference type="EMBL" id="GAA5060372.1"/>
    </source>
</evidence>
<reference evidence="1 2" key="1">
    <citation type="journal article" date="2019" name="Int. J. Syst. Evol. Microbiol.">
        <title>The Global Catalogue of Microorganisms (GCM) 10K type strain sequencing project: providing services to taxonomists for standard genome sequencing and annotation.</title>
        <authorList>
            <consortium name="The Broad Institute Genomics Platform"/>
            <consortium name="The Broad Institute Genome Sequencing Center for Infectious Disease"/>
            <person name="Wu L."/>
            <person name="Ma J."/>
        </authorList>
    </citation>
    <scope>NUCLEOTIDE SEQUENCE [LARGE SCALE GENOMIC DNA]</scope>
    <source>
        <strain evidence="1 2">JCM 17504</strain>
    </source>
</reference>
<dbReference type="AlphaFoldDB" id="A0AAV3UN92"/>
<evidence type="ECO:0000313" key="2">
    <source>
        <dbReference type="Proteomes" id="UP001501729"/>
    </source>
</evidence>
<dbReference type="SUPFAM" id="SSF56235">
    <property type="entry name" value="N-terminal nucleophile aminohydrolases (Ntn hydrolases)"/>
    <property type="match status" value="1"/>
</dbReference>